<dbReference type="STRING" id="225164.V4ADD9"/>
<evidence type="ECO:0000259" key="3">
    <source>
        <dbReference type="PROSITE" id="PS01031"/>
    </source>
</evidence>
<evidence type="ECO:0000256" key="1">
    <source>
        <dbReference type="PROSITE-ProRule" id="PRU00285"/>
    </source>
</evidence>
<dbReference type="PANTHER" id="PTHR45640:SF26">
    <property type="entry name" value="RE23625P"/>
    <property type="match status" value="1"/>
</dbReference>
<dbReference type="CTD" id="20253258"/>
<dbReference type="GO" id="GO:0051082">
    <property type="term" value="F:unfolded protein binding"/>
    <property type="evidence" value="ECO:0007669"/>
    <property type="project" value="TreeGrafter"/>
</dbReference>
<dbReference type="AlphaFoldDB" id="V4ADD9"/>
<dbReference type="CDD" id="cd06526">
    <property type="entry name" value="metazoan_ACD"/>
    <property type="match status" value="1"/>
</dbReference>
<dbReference type="GO" id="GO:0009408">
    <property type="term" value="P:response to heat"/>
    <property type="evidence" value="ECO:0007669"/>
    <property type="project" value="TreeGrafter"/>
</dbReference>
<dbReference type="Gene3D" id="2.60.40.790">
    <property type="match status" value="1"/>
</dbReference>
<reference evidence="4 5" key="1">
    <citation type="journal article" date="2013" name="Nature">
        <title>Insights into bilaterian evolution from three spiralian genomes.</title>
        <authorList>
            <person name="Simakov O."/>
            <person name="Marletaz F."/>
            <person name="Cho S.J."/>
            <person name="Edsinger-Gonzales E."/>
            <person name="Havlak P."/>
            <person name="Hellsten U."/>
            <person name="Kuo D.H."/>
            <person name="Larsson T."/>
            <person name="Lv J."/>
            <person name="Arendt D."/>
            <person name="Savage R."/>
            <person name="Osoegawa K."/>
            <person name="de Jong P."/>
            <person name="Grimwood J."/>
            <person name="Chapman J.A."/>
            <person name="Shapiro H."/>
            <person name="Aerts A."/>
            <person name="Otillar R.P."/>
            <person name="Terry A.Y."/>
            <person name="Boore J.L."/>
            <person name="Grigoriev I.V."/>
            <person name="Lindberg D.R."/>
            <person name="Seaver E.C."/>
            <person name="Weisblat D.A."/>
            <person name="Putnam N.H."/>
            <person name="Rokhsar D.S."/>
        </authorList>
    </citation>
    <scope>NUCLEOTIDE SEQUENCE [LARGE SCALE GENOMIC DNA]</scope>
</reference>
<dbReference type="HOGENOM" id="CLU_095001_7_2_1"/>
<dbReference type="InterPro" id="IPR002068">
    <property type="entry name" value="A-crystallin/Hsp20_dom"/>
</dbReference>
<dbReference type="OMA" id="VKVCGQD"/>
<feature type="non-terminal residue" evidence="4">
    <location>
        <position position="97"/>
    </location>
</feature>
<evidence type="ECO:0000313" key="5">
    <source>
        <dbReference type="Proteomes" id="UP000030746"/>
    </source>
</evidence>
<evidence type="ECO:0000313" key="4">
    <source>
        <dbReference type="EMBL" id="ESO93140.1"/>
    </source>
</evidence>
<dbReference type="PROSITE" id="PS01031">
    <property type="entry name" value="SHSP"/>
    <property type="match status" value="1"/>
</dbReference>
<keyword evidence="5" id="KW-1185">Reference proteome</keyword>
<evidence type="ECO:0000256" key="2">
    <source>
        <dbReference type="RuleBase" id="RU003616"/>
    </source>
</evidence>
<accession>V4ADD9</accession>
<proteinExistence type="inferred from homology"/>
<dbReference type="GeneID" id="20253258"/>
<name>V4ADD9_LOTGI</name>
<dbReference type="GO" id="GO:0005737">
    <property type="term" value="C:cytoplasm"/>
    <property type="evidence" value="ECO:0007669"/>
    <property type="project" value="TreeGrafter"/>
</dbReference>
<dbReference type="GO" id="GO:0042026">
    <property type="term" value="P:protein refolding"/>
    <property type="evidence" value="ECO:0007669"/>
    <property type="project" value="TreeGrafter"/>
</dbReference>
<dbReference type="Proteomes" id="UP000030746">
    <property type="component" value="Unassembled WGS sequence"/>
</dbReference>
<comment type="similarity">
    <text evidence="1 2">Belongs to the small heat shock protein (HSP20) family.</text>
</comment>
<dbReference type="GO" id="GO:0005634">
    <property type="term" value="C:nucleus"/>
    <property type="evidence" value="ECO:0007669"/>
    <property type="project" value="TreeGrafter"/>
</dbReference>
<sequence>TQMKRLRHPIVKRADGSEALELQLDLSNFKPEEITVKTSGKELAVHAKHEEKSENSSVYQEYCRKFVLPDNVNPELVESTFSKDGILTITGPAALEA</sequence>
<dbReference type="SUPFAM" id="SSF49764">
    <property type="entry name" value="HSP20-like chaperones"/>
    <property type="match status" value="1"/>
</dbReference>
<dbReference type="PANTHER" id="PTHR45640">
    <property type="entry name" value="HEAT SHOCK PROTEIN HSP-12.2-RELATED"/>
    <property type="match status" value="1"/>
</dbReference>
<feature type="domain" description="SHSP" evidence="3">
    <location>
        <begin position="1"/>
        <end position="97"/>
    </location>
</feature>
<dbReference type="InterPro" id="IPR001436">
    <property type="entry name" value="Alpha-crystallin/sHSP_animal"/>
</dbReference>
<dbReference type="InterPro" id="IPR008978">
    <property type="entry name" value="HSP20-like_chaperone"/>
</dbReference>
<gene>
    <name evidence="4" type="ORF">LOTGIDRAFT_98752</name>
</gene>
<dbReference type="OrthoDB" id="10060792at2759"/>
<dbReference type="PRINTS" id="PR00299">
    <property type="entry name" value="ACRYSTALLIN"/>
</dbReference>
<dbReference type="KEGG" id="lgi:LOTGIDRAFT_98752"/>
<feature type="non-terminal residue" evidence="4">
    <location>
        <position position="1"/>
    </location>
</feature>
<dbReference type="Pfam" id="PF00011">
    <property type="entry name" value="HSP20"/>
    <property type="match status" value="1"/>
</dbReference>
<protein>
    <recommendedName>
        <fullName evidence="3">SHSP domain-containing protein</fullName>
    </recommendedName>
</protein>
<organism evidence="4 5">
    <name type="scientific">Lottia gigantea</name>
    <name type="common">Giant owl limpet</name>
    <dbReference type="NCBI Taxonomy" id="225164"/>
    <lineage>
        <taxon>Eukaryota</taxon>
        <taxon>Metazoa</taxon>
        <taxon>Spiralia</taxon>
        <taxon>Lophotrochozoa</taxon>
        <taxon>Mollusca</taxon>
        <taxon>Gastropoda</taxon>
        <taxon>Patellogastropoda</taxon>
        <taxon>Lottioidea</taxon>
        <taxon>Lottiidae</taxon>
        <taxon>Lottia</taxon>
    </lineage>
</organism>
<dbReference type="EMBL" id="KB201977">
    <property type="protein sequence ID" value="ESO93140.1"/>
    <property type="molecule type" value="Genomic_DNA"/>
</dbReference>
<dbReference type="RefSeq" id="XP_009056339.1">
    <property type="nucleotide sequence ID" value="XM_009058091.1"/>
</dbReference>